<organism evidence="4 5">
    <name type="scientific">Gluconobacter japonicus</name>
    <dbReference type="NCBI Taxonomy" id="376620"/>
    <lineage>
        <taxon>Bacteria</taxon>
        <taxon>Pseudomonadati</taxon>
        <taxon>Pseudomonadota</taxon>
        <taxon>Alphaproteobacteria</taxon>
        <taxon>Acetobacterales</taxon>
        <taxon>Acetobacteraceae</taxon>
        <taxon>Gluconobacter</taxon>
    </lineage>
</organism>
<keyword evidence="2" id="KW-0378">Hydrolase</keyword>
<dbReference type="RefSeq" id="WP_253783117.1">
    <property type="nucleotide sequence ID" value="NZ_BEWO01000005.1"/>
</dbReference>
<reference evidence="5" key="1">
    <citation type="journal article" date="2019" name="Int. J. Syst. Evol. Microbiol.">
        <title>The Global Catalogue of Microorganisms (GCM) 10K type strain sequencing project: providing services to taxonomists for standard genome sequencing and annotation.</title>
        <authorList>
            <consortium name="The Broad Institute Genomics Platform"/>
            <consortium name="The Broad Institute Genome Sequencing Center for Infectious Disease"/>
            <person name="Wu L."/>
            <person name="Ma J."/>
        </authorList>
    </citation>
    <scope>NUCLEOTIDE SEQUENCE [LARGE SCALE GENOMIC DNA]</scope>
    <source>
        <strain evidence="5">NBRC 3271</strain>
    </source>
</reference>
<dbReference type="InterPro" id="IPR014395">
    <property type="entry name" value="Pen/GL7ACA/AHL_acylase"/>
</dbReference>
<dbReference type="Gene3D" id="3.60.20.10">
    <property type="entry name" value="Glutamine Phosphoribosylpyrophosphate, subunit 1, domain 1"/>
    <property type="match status" value="1"/>
</dbReference>
<protein>
    <submittedName>
        <fullName evidence="4">Penicillin amidase</fullName>
    </submittedName>
</protein>
<accession>A0ABQ5WG17</accession>
<dbReference type="InterPro" id="IPR043146">
    <property type="entry name" value="Penicillin_amidase_N_B-knob"/>
</dbReference>
<dbReference type="CDD" id="cd03747">
    <property type="entry name" value="Ntn_PGA_like"/>
    <property type="match status" value="1"/>
</dbReference>
<dbReference type="InterPro" id="IPR023343">
    <property type="entry name" value="Penicillin_amidase_dom1"/>
</dbReference>
<dbReference type="Proteomes" id="UP001156613">
    <property type="component" value="Unassembled WGS sequence"/>
</dbReference>
<dbReference type="PANTHER" id="PTHR34218">
    <property type="entry name" value="PEPTIDASE S45 PENICILLIN AMIDASE"/>
    <property type="match status" value="1"/>
</dbReference>
<comment type="caution">
    <text evidence="4">The sequence shown here is derived from an EMBL/GenBank/DDBJ whole genome shotgun (WGS) entry which is preliminary data.</text>
</comment>
<evidence type="ECO:0000256" key="3">
    <source>
        <dbReference type="ARBA" id="ARBA00023145"/>
    </source>
</evidence>
<keyword evidence="5" id="KW-1185">Reference proteome</keyword>
<dbReference type="Gene3D" id="2.30.120.10">
    <property type="match status" value="1"/>
</dbReference>
<name>A0ABQ5WG17_GLUJA</name>
<evidence type="ECO:0000313" key="4">
    <source>
        <dbReference type="EMBL" id="GLQ59061.1"/>
    </source>
</evidence>
<dbReference type="PROSITE" id="PS51318">
    <property type="entry name" value="TAT"/>
    <property type="match status" value="1"/>
</dbReference>
<dbReference type="InterPro" id="IPR002692">
    <property type="entry name" value="S45"/>
</dbReference>
<dbReference type="InterPro" id="IPR043147">
    <property type="entry name" value="Penicillin_amidase_A-knob"/>
</dbReference>
<evidence type="ECO:0000256" key="1">
    <source>
        <dbReference type="ARBA" id="ARBA00006586"/>
    </source>
</evidence>
<dbReference type="PIRSF" id="PIRSF001227">
    <property type="entry name" value="Pen_acylase"/>
    <property type="match status" value="1"/>
</dbReference>
<comment type="similarity">
    <text evidence="1">Belongs to the peptidase S45 family.</text>
</comment>
<keyword evidence="3" id="KW-0865">Zymogen</keyword>
<gene>
    <name evidence="4" type="ORF">GCM10010937_08640</name>
</gene>
<evidence type="ECO:0000256" key="2">
    <source>
        <dbReference type="ARBA" id="ARBA00022801"/>
    </source>
</evidence>
<dbReference type="Pfam" id="PF01804">
    <property type="entry name" value="Penicil_amidase"/>
    <property type="match status" value="1"/>
</dbReference>
<dbReference type="Gene3D" id="1.10.1400.10">
    <property type="match status" value="1"/>
</dbReference>
<dbReference type="InterPro" id="IPR006311">
    <property type="entry name" value="TAT_signal"/>
</dbReference>
<dbReference type="EMBL" id="BSNT01000018">
    <property type="protein sequence ID" value="GLQ59061.1"/>
    <property type="molecule type" value="Genomic_DNA"/>
</dbReference>
<dbReference type="SUPFAM" id="SSF56235">
    <property type="entry name" value="N-terminal nucleophile aminohydrolases (Ntn hydrolases)"/>
    <property type="match status" value="1"/>
</dbReference>
<dbReference type="InterPro" id="IPR029055">
    <property type="entry name" value="Ntn_hydrolases_N"/>
</dbReference>
<dbReference type="Gene3D" id="1.10.439.10">
    <property type="entry name" value="Penicillin Amidohydrolase, domain 1"/>
    <property type="match status" value="1"/>
</dbReference>
<sequence>MSVPHPTLNRRSFLMASAAVAVTIFDRPERAQAQSIQGLEGLNAPFEVLEDKWGIPHVKAGSIADAYFANGYLVAKDRLWQMDFSHRQSLGRLAEVFGEAFVASDVANRLFLFRGDADAELAAYHSTVQDAAHAYVAGINAYIRSVKDNPEHLPAEFSIFEYEPLEWSVYDLVRIRAEVTGNTDLEIRRARLAARGALSYDDFVTPLQPAYTPQPLPGLDVHSFSEQDLGHLGVLQQRLPLGEIRAATLQGDPSHRKNNEGSNSWVVASDRTATGRPILANDPHLAFGAPGPRHVIHLTAPGLDVIGAGSPGMPGVMQGHNDHIAFGRTNFHIDQEDLFILRTHTDDPSRYWHRGQWCKMQEEIVRIAVRNSEDQSVTVRFAAQGPVISEDPERSRAVAVSATWLYPGANGLLANIGINLAHDWTSFREALRAHTSPTNFTYADGQGNIGWHAAGGLPQRAEHHDGMMPAPGDGLYDWEGLQPMDNLPSSFNPANGWFGTSNQMNLPPGYSQKNRKVSYEWSEPFRYERVAQVLDATSHGTVQESADLQHDTVSQLALQVIKLLPEQSEGTKFAYQLLKNWNGKIDHDSPAAALYEVWWTHLCVAIHAAIIPSELHDLLPAPLSPSVQLALLRSPEKHFGNNAQSVRDEILSRCLQKAVSELTSRLGALPASWKWGALHTVTLGHVLGNLTSIQNAFPNIGGENYGSGGDPYTIMARWYNPYHTSQNPYATTGGASFLMVCDVGSWDNSLFLNFPGQSANPMTGNYSDFFEPWLKGDMQPLYFSWSNIKKHTVRHYFFRP</sequence>
<evidence type="ECO:0000313" key="5">
    <source>
        <dbReference type="Proteomes" id="UP001156613"/>
    </source>
</evidence>
<proteinExistence type="inferred from homology"/>
<dbReference type="PANTHER" id="PTHR34218:SF4">
    <property type="entry name" value="ACYL-HOMOSERINE LACTONE ACYLASE QUIP"/>
    <property type="match status" value="1"/>
</dbReference>